<protein>
    <submittedName>
        <fullName evidence="1">Peptidoglycan-binding</fullName>
    </submittedName>
</protein>
<keyword evidence="2" id="KW-1185">Reference proteome</keyword>
<gene>
    <name evidence="1" type="ORF">BPT24_220</name>
</gene>
<name>A0A1B4XX13_9CAUD</name>
<proteinExistence type="predicted"/>
<organism evidence="1 2">
    <name type="scientific">Tenacibaculum phage pT24</name>
    <dbReference type="NCBI Taxonomy" id="1880590"/>
    <lineage>
        <taxon>Viruses</taxon>
        <taxon>Duplodnaviria</taxon>
        <taxon>Heunggongvirae</taxon>
        <taxon>Uroviricota</taxon>
        <taxon>Caudoviricetes</taxon>
        <taxon>Kungbxnavirus</taxon>
        <taxon>Kungbxnavirus pT24</taxon>
    </lineage>
</organism>
<reference evidence="1 2" key="1">
    <citation type="submission" date="2016-07" db="EMBL/GenBank/DDBJ databases">
        <title>Characterization of three bacteriophages infecting bacteria isolated from shrimp culture pond water.</title>
        <authorList>
            <person name="Khoa H.V."/>
        </authorList>
    </citation>
    <scope>NUCLEOTIDE SEQUENCE [LARGE SCALE GENOMIC DNA]</scope>
</reference>
<accession>A0A1B4XX13</accession>
<dbReference type="EMBL" id="LC168164">
    <property type="protein sequence ID" value="BAV39344.1"/>
    <property type="molecule type" value="Genomic_DNA"/>
</dbReference>
<dbReference type="Proteomes" id="UP000224877">
    <property type="component" value="Segment"/>
</dbReference>
<sequence>MKNLFTTALLVGFIIFLYSFSKGERELANNIEIKKEQIIEQIKVEAVTTEVIILESVDKDITTIESVESVDKDITLGMVKYMDAIGMQESSDNYDTINKYGYKGRYQFGGSALKDLKIHNRKDFLKNEELQDNAFISLCRINKYRLRKFINKYEGSVINGIKITESGILASAHLVGAKSVKEYLKSNGNKIRKDANGTSVEKYMKKFAGYELNITAKRKINLKNF</sequence>
<evidence type="ECO:0000313" key="1">
    <source>
        <dbReference type="EMBL" id="BAV39344.1"/>
    </source>
</evidence>
<evidence type="ECO:0000313" key="2">
    <source>
        <dbReference type="Proteomes" id="UP000224877"/>
    </source>
</evidence>